<organism evidence="1 2">
    <name type="scientific">Streptomyces lydicus</name>
    <dbReference type="NCBI Taxonomy" id="47763"/>
    <lineage>
        <taxon>Bacteria</taxon>
        <taxon>Bacillati</taxon>
        <taxon>Actinomycetota</taxon>
        <taxon>Actinomycetes</taxon>
        <taxon>Kitasatosporales</taxon>
        <taxon>Streptomycetaceae</taxon>
        <taxon>Streptomyces</taxon>
    </lineage>
</organism>
<gene>
    <name evidence="1" type="ORF">SL103_17010</name>
</gene>
<dbReference type="AlphaFoldDB" id="A0A1D7VLU6"/>
<accession>A0A1D7VLU6</accession>
<keyword evidence="2" id="KW-1185">Reference proteome</keyword>
<dbReference type="OrthoDB" id="4497239at2"/>
<evidence type="ECO:0000313" key="1">
    <source>
        <dbReference type="EMBL" id="AOP47720.1"/>
    </source>
</evidence>
<dbReference type="Proteomes" id="UP000094094">
    <property type="component" value="Chromosome"/>
</dbReference>
<reference evidence="1 2" key="1">
    <citation type="submission" date="2016-09" db="EMBL/GenBank/DDBJ databases">
        <title>Complete genome sequencing of Streptomyces lydicus 103 and metabolic pathways analysis of antibiotic biosynthesis.</title>
        <authorList>
            <person name="Jia N."/>
            <person name="Ding M.-Z."/>
            <person name="Gao F."/>
            <person name="Yuan Y.-J."/>
        </authorList>
    </citation>
    <scope>NUCLEOTIDE SEQUENCE [LARGE SCALE GENOMIC DNA]</scope>
    <source>
        <strain evidence="1 2">103</strain>
    </source>
</reference>
<evidence type="ECO:0000313" key="2">
    <source>
        <dbReference type="Proteomes" id="UP000094094"/>
    </source>
</evidence>
<dbReference type="EMBL" id="CP017157">
    <property type="protein sequence ID" value="AOP47720.1"/>
    <property type="molecule type" value="Genomic_DNA"/>
</dbReference>
<sequence length="93" mass="9987">MAPASADLVSRQFNAALPVIGVLRTEVRYGHYLEVTATGTTTAGLERAPAVIRCKTAGYRAEHPRHLPHPGRAIRHNRTGGAAVTRSLLAHEP</sequence>
<name>A0A1D7VLU6_9ACTN</name>
<protein>
    <submittedName>
        <fullName evidence="1">Uncharacterized protein</fullName>
    </submittedName>
</protein>
<proteinExistence type="predicted"/>
<dbReference type="KEGG" id="slc:SL103_17010"/>